<dbReference type="Proteomes" id="UP001372338">
    <property type="component" value="Unassembled WGS sequence"/>
</dbReference>
<evidence type="ECO:0000313" key="3">
    <source>
        <dbReference type="Proteomes" id="UP001372338"/>
    </source>
</evidence>
<dbReference type="EMBL" id="JAYWIO010000006">
    <property type="protein sequence ID" value="KAK7254994.1"/>
    <property type="molecule type" value="Genomic_DNA"/>
</dbReference>
<organism evidence="2 3">
    <name type="scientific">Crotalaria pallida</name>
    <name type="common">Smooth rattlebox</name>
    <name type="synonym">Crotalaria striata</name>
    <dbReference type="NCBI Taxonomy" id="3830"/>
    <lineage>
        <taxon>Eukaryota</taxon>
        <taxon>Viridiplantae</taxon>
        <taxon>Streptophyta</taxon>
        <taxon>Embryophyta</taxon>
        <taxon>Tracheophyta</taxon>
        <taxon>Spermatophyta</taxon>
        <taxon>Magnoliopsida</taxon>
        <taxon>eudicotyledons</taxon>
        <taxon>Gunneridae</taxon>
        <taxon>Pentapetalae</taxon>
        <taxon>rosids</taxon>
        <taxon>fabids</taxon>
        <taxon>Fabales</taxon>
        <taxon>Fabaceae</taxon>
        <taxon>Papilionoideae</taxon>
        <taxon>50 kb inversion clade</taxon>
        <taxon>genistoids sensu lato</taxon>
        <taxon>core genistoids</taxon>
        <taxon>Crotalarieae</taxon>
        <taxon>Crotalaria</taxon>
    </lineage>
</organism>
<keyword evidence="3" id="KW-1185">Reference proteome</keyword>
<gene>
    <name evidence="2" type="ORF">RIF29_28393</name>
</gene>
<feature type="compositionally biased region" description="Basic and acidic residues" evidence="1">
    <location>
        <begin position="23"/>
        <end position="42"/>
    </location>
</feature>
<feature type="region of interest" description="Disordered" evidence="1">
    <location>
        <begin position="1"/>
        <end position="45"/>
    </location>
</feature>
<dbReference type="AlphaFoldDB" id="A0AAN9HVB3"/>
<proteinExistence type="predicted"/>
<feature type="compositionally biased region" description="Basic residues" evidence="1">
    <location>
        <begin position="8"/>
        <end position="22"/>
    </location>
</feature>
<accession>A0AAN9HVB3</accession>
<comment type="caution">
    <text evidence="2">The sequence shown here is derived from an EMBL/GenBank/DDBJ whole genome shotgun (WGS) entry which is preliminary data.</text>
</comment>
<reference evidence="2 3" key="1">
    <citation type="submission" date="2024-01" db="EMBL/GenBank/DDBJ databases">
        <title>The genomes of 5 underutilized Papilionoideae crops provide insights into root nodulation and disease resistanc.</title>
        <authorList>
            <person name="Yuan L."/>
        </authorList>
    </citation>
    <scope>NUCLEOTIDE SEQUENCE [LARGE SCALE GENOMIC DNA]</scope>
    <source>
        <strain evidence="2">ZHUSHIDOU_FW_LH</strain>
        <tissue evidence="2">Leaf</tissue>
    </source>
</reference>
<protein>
    <submittedName>
        <fullName evidence="2">Uncharacterized protein</fullName>
    </submittedName>
</protein>
<evidence type="ECO:0000256" key="1">
    <source>
        <dbReference type="SAM" id="MobiDB-lite"/>
    </source>
</evidence>
<name>A0AAN9HVB3_CROPI</name>
<evidence type="ECO:0000313" key="2">
    <source>
        <dbReference type="EMBL" id="KAK7254994.1"/>
    </source>
</evidence>
<sequence length="79" mass="9459">MEIFTYVRSKKERKGRKRKRKGGTREEYERESRERKEGETKRKREAAKGVSYIFTKYCSDFISVFSTSLVFYSLEQGTI</sequence>